<proteinExistence type="inferred from homology"/>
<dbReference type="SUPFAM" id="SSF46929">
    <property type="entry name" value="DNA helicase RuvA subunit, C-terminal domain"/>
    <property type="match status" value="1"/>
</dbReference>
<feature type="domain" description="Helix-hairpin-helix DNA-binding motif class 1" evidence="7">
    <location>
        <begin position="111"/>
        <end position="130"/>
    </location>
</feature>
<reference evidence="8 9" key="1">
    <citation type="submission" date="2020-07" db="EMBL/GenBank/DDBJ databases">
        <title>Sequencing the genomes of 1000 actinobacteria strains.</title>
        <authorList>
            <person name="Klenk H.-P."/>
        </authorList>
    </citation>
    <scope>NUCLEOTIDE SEQUENCE [LARGE SCALE GENOMIC DNA]</scope>
    <source>
        <strain evidence="8 9">DSM 24552</strain>
    </source>
</reference>
<keyword evidence="2 6" id="KW-0227">DNA damage</keyword>
<comment type="caution">
    <text evidence="8">The sequence shown here is derived from an EMBL/GenBank/DDBJ whole genome shotgun (WGS) entry which is preliminary data.</text>
</comment>
<keyword evidence="9" id="KW-1185">Reference proteome</keyword>
<evidence type="ECO:0000256" key="2">
    <source>
        <dbReference type="ARBA" id="ARBA00022763"/>
    </source>
</evidence>
<dbReference type="InterPro" id="IPR036267">
    <property type="entry name" value="RuvA_C_sf"/>
</dbReference>
<dbReference type="InterPro" id="IPR013849">
    <property type="entry name" value="DNA_helicase_Holl-junc_RuvA_I"/>
</dbReference>
<dbReference type="GO" id="GO:0000400">
    <property type="term" value="F:four-way junction DNA binding"/>
    <property type="evidence" value="ECO:0007669"/>
    <property type="project" value="UniProtKB-UniRule"/>
</dbReference>
<dbReference type="InterPro" id="IPR003583">
    <property type="entry name" value="Hlx-hairpin-Hlx_DNA-bd_motif"/>
</dbReference>
<keyword evidence="8" id="KW-0347">Helicase</keyword>
<dbReference type="SUPFAM" id="SSF50249">
    <property type="entry name" value="Nucleic acid-binding proteins"/>
    <property type="match status" value="1"/>
</dbReference>
<dbReference type="InterPro" id="IPR000085">
    <property type="entry name" value="RuvA"/>
</dbReference>
<name>A0A7Y9UVA0_9ACTN</name>
<comment type="domain">
    <text evidence="6">Has three domains with a flexible linker between the domains II and III and assumes an 'L' shape. Domain III is highly mobile and contacts RuvB.</text>
</comment>
<comment type="subcellular location">
    <subcellularLocation>
        <location evidence="6">Cytoplasm</location>
    </subcellularLocation>
</comment>
<dbReference type="GO" id="GO:0005524">
    <property type="term" value="F:ATP binding"/>
    <property type="evidence" value="ECO:0007669"/>
    <property type="project" value="InterPro"/>
</dbReference>
<gene>
    <name evidence="6" type="primary">ruvA</name>
    <name evidence="8" type="ORF">BJ989_002404</name>
</gene>
<evidence type="ECO:0000256" key="3">
    <source>
        <dbReference type="ARBA" id="ARBA00023125"/>
    </source>
</evidence>
<dbReference type="InterPro" id="IPR010994">
    <property type="entry name" value="RuvA_2-like"/>
</dbReference>
<sequence>MIAFVRGRVAEVGLTSAVLEVGGAAGGVGLELLCTPGTLAALRLGAEASLPTSMVVREESLTLFGFADDDEKQVFELVQTASGVGPKLAQAMLAVLSPDAVRRAVADEDVKTLTRVPGIGQKGAQRIILELRDRIGAPVGAAPLPGAPAPGAAPWRDQVAQGLVGLGWSAKEADKAVEAVADQAGDRPDVGALLRAALQTLSRA</sequence>
<dbReference type="GO" id="GO:0006310">
    <property type="term" value="P:DNA recombination"/>
    <property type="evidence" value="ECO:0007669"/>
    <property type="project" value="UniProtKB-UniRule"/>
</dbReference>
<evidence type="ECO:0000256" key="5">
    <source>
        <dbReference type="ARBA" id="ARBA00023204"/>
    </source>
</evidence>
<dbReference type="InterPro" id="IPR011114">
    <property type="entry name" value="RuvA_C"/>
</dbReference>
<dbReference type="NCBIfam" id="TIGR00084">
    <property type="entry name" value="ruvA"/>
    <property type="match status" value="1"/>
</dbReference>
<keyword evidence="8" id="KW-0547">Nucleotide-binding</keyword>
<evidence type="ECO:0000256" key="6">
    <source>
        <dbReference type="HAMAP-Rule" id="MF_00031"/>
    </source>
</evidence>
<dbReference type="GO" id="GO:0009379">
    <property type="term" value="C:Holliday junction helicase complex"/>
    <property type="evidence" value="ECO:0007669"/>
    <property type="project" value="InterPro"/>
</dbReference>
<dbReference type="CDD" id="cd14332">
    <property type="entry name" value="UBA_RuvA_C"/>
    <property type="match status" value="1"/>
</dbReference>
<keyword evidence="1 6" id="KW-0963">Cytoplasm</keyword>
<evidence type="ECO:0000313" key="9">
    <source>
        <dbReference type="Proteomes" id="UP000544110"/>
    </source>
</evidence>
<comment type="caution">
    <text evidence="6">Lacks conserved residue(s) required for the propagation of feature annotation.</text>
</comment>
<comment type="function">
    <text evidence="6">The RuvA-RuvB-RuvC complex processes Holliday junction (HJ) DNA during genetic recombination and DNA repair, while the RuvA-RuvB complex plays an important role in the rescue of blocked DNA replication forks via replication fork reversal (RFR). RuvA specifically binds to HJ cruciform DNA, conferring on it an open structure. The RuvB hexamer acts as an ATP-dependent pump, pulling dsDNA into and through the RuvAB complex. HJ branch migration allows RuvC to scan DNA until it finds its consensus sequence, where it cleaves and resolves the cruciform DNA.</text>
</comment>
<dbReference type="GO" id="GO:0009378">
    <property type="term" value="F:four-way junction helicase activity"/>
    <property type="evidence" value="ECO:0007669"/>
    <property type="project" value="InterPro"/>
</dbReference>
<accession>A0A7Y9UVA0</accession>
<comment type="subunit">
    <text evidence="6">Homotetramer. Forms an RuvA(8)-RuvB(12)-Holliday junction (HJ) complex. HJ DNA is sandwiched between 2 RuvA tetramers; dsDNA enters through RuvA and exits via RuvB. An RuvB hexamer assembles on each DNA strand where it exits the tetramer. Each RuvB hexamer is contacted by two RuvA subunits (via domain III) on 2 adjacent RuvB subunits; this complex drives branch migration. In the full resolvosome a probable DNA-RuvA(4)-RuvB(12)-RuvC(2) complex forms which resolves the HJ.</text>
</comment>
<dbReference type="Gene3D" id="2.40.50.140">
    <property type="entry name" value="Nucleic acid-binding proteins"/>
    <property type="match status" value="1"/>
</dbReference>
<dbReference type="GO" id="GO:0005737">
    <property type="term" value="C:cytoplasm"/>
    <property type="evidence" value="ECO:0007669"/>
    <property type="project" value="UniProtKB-SubCell"/>
</dbReference>
<evidence type="ECO:0000259" key="7">
    <source>
        <dbReference type="SMART" id="SM00278"/>
    </source>
</evidence>
<dbReference type="Pfam" id="PF07499">
    <property type="entry name" value="RuvA_C"/>
    <property type="match status" value="1"/>
</dbReference>
<dbReference type="EMBL" id="JACCAC010000001">
    <property type="protein sequence ID" value="NYG56100.1"/>
    <property type="molecule type" value="Genomic_DNA"/>
</dbReference>
<dbReference type="HAMAP" id="MF_00031">
    <property type="entry name" value="DNA_HJ_migration_RuvA"/>
    <property type="match status" value="1"/>
</dbReference>
<keyword evidence="8" id="KW-0067">ATP-binding</keyword>
<dbReference type="SMART" id="SM00278">
    <property type="entry name" value="HhH1"/>
    <property type="match status" value="2"/>
</dbReference>
<keyword evidence="3 6" id="KW-0238">DNA-binding</keyword>
<keyword evidence="5 6" id="KW-0234">DNA repair</keyword>
<keyword evidence="4 6" id="KW-0233">DNA recombination</keyword>
<evidence type="ECO:0000313" key="8">
    <source>
        <dbReference type="EMBL" id="NYG56100.1"/>
    </source>
</evidence>
<keyword evidence="8" id="KW-0378">Hydrolase</keyword>
<evidence type="ECO:0000256" key="1">
    <source>
        <dbReference type="ARBA" id="ARBA00022490"/>
    </source>
</evidence>
<dbReference type="InterPro" id="IPR012340">
    <property type="entry name" value="NA-bd_OB-fold"/>
</dbReference>
<dbReference type="Proteomes" id="UP000544110">
    <property type="component" value="Unassembled WGS sequence"/>
</dbReference>
<evidence type="ECO:0000256" key="4">
    <source>
        <dbReference type="ARBA" id="ARBA00023172"/>
    </source>
</evidence>
<dbReference type="Pfam" id="PF01330">
    <property type="entry name" value="RuvA_N"/>
    <property type="match status" value="1"/>
</dbReference>
<dbReference type="GO" id="GO:0006281">
    <property type="term" value="P:DNA repair"/>
    <property type="evidence" value="ECO:0007669"/>
    <property type="project" value="UniProtKB-UniRule"/>
</dbReference>
<dbReference type="GO" id="GO:0016787">
    <property type="term" value="F:hydrolase activity"/>
    <property type="evidence" value="ECO:0007669"/>
    <property type="project" value="UniProtKB-KW"/>
</dbReference>
<comment type="similarity">
    <text evidence="6">Belongs to the RuvA family.</text>
</comment>
<dbReference type="SUPFAM" id="SSF47781">
    <property type="entry name" value="RuvA domain 2-like"/>
    <property type="match status" value="1"/>
</dbReference>
<dbReference type="RefSeq" id="WP_179518426.1">
    <property type="nucleotide sequence ID" value="NZ_JACCAC010000001.1"/>
</dbReference>
<dbReference type="GO" id="GO:0048476">
    <property type="term" value="C:Holliday junction resolvase complex"/>
    <property type="evidence" value="ECO:0007669"/>
    <property type="project" value="UniProtKB-UniRule"/>
</dbReference>
<feature type="region of interest" description="Domain III" evidence="6">
    <location>
        <begin position="148"/>
        <end position="204"/>
    </location>
</feature>
<dbReference type="AlphaFoldDB" id="A0A7Y9UVA0"/>
<dbReference type="Gene3D" id="1.10.8.10">
    <property type="entry name" value="DNA helicase RuvA subunit, C-terminal domain"/>
    <property type="match status" value="1"/>
</dbReference>
<organism evidence="8 9">
    <name type="scientific">Nocardioides perillae</name>
    <dbReference type="NCBI Taxonomy" id="1119534"/>
    <lineage>
        <taxon>Bacteria</taxon>
        <taxon>Bacillati</taxon>
        <taxon>Actinomycetota</taxon>
        <taxon>Actinomycetes</taxon>
        <taxon>Propionibacteriales</taxon>
        <taxon>Nocardioidaceae</taxon>
        <taxon>Nocardioides</taxon>
    </lineage>
</organism>
<dbReference type="Pfam" id="PF14520">
    <property type="entry name" value="HHH_5"/>
    <property type="match status" value="1"/>
</dbReference>
<feature type="domain" description="Helix-hairpin-helix DNA-binding motif class 1" evidence="7">
    <location>
        <begin position="76"/>
        <end position="95"/>
    </location>
</feature>
<dbReference type="Gene3D" id="1.10.150.20">
    <property type="entry name" value="5' to 3' exonuclease, C-terminal subdomain"/>
    <property type="match status" value="1"/>
</dbReference>
<protein>
    <recommendedName>
        <fullName evidence="6">Holliday junction branch migration complex subunit RuvA</fullName>
    </recommendedName>
</protein>